<dbReference type="RefSeq" id="WP_094997619.1">
    <property type="nucleotide sequence ID" value="NZ_BMJL01000001.1"/>
</dbReference>
<sequence length="59" mass="6676">MNNKLKSLIYLSCFIIAAVFYHFQISEQSNHTLPSNEEMAKADIVVEPFTADITNEAVQ</sequence>
<proteinExistence type="predicted"/>
<evidence type="ECO:0000313" key="2">
    <source>
        <dbReference type="Proteomes" id="UP000215244"/>
    </source>
</evidence>
<gene>
    <name evidence="1" type="ORF">CJ263_12705</name>
</gene>
<keyword evidence="2" id="KW-1185">Reference proteome</keyword>
<dbReference type="OrthoDB" id="1451712at2"/>
<dbReference type="KEGG" id="marb:CJ263_12705"/>
<name>A0A223V6S6_9FLAO</name>
<dbReference type="Proteomes" id="UP000215244">
    <property type="component" value="Chromosome"/>
</dbReference>
<evidence type="ECO:0000313" key="1">
    <source>
        <dbReference type="EMBL" id="ASV31006.1"/>
    </source>
</evidence>
<reference evidence="1 2" key="1">
    <citation type="submission" date="2017-08" db="EMBL/GenBank/DDBJ databases">
        <title>The complete genome sequence of Maribacter sp. B1, isolated from deep-sea sediment.</title>
        <authorList>
            <person name="Wu Y.-H."/>
            <person name="Cheng H."/>
            <person name="Xu X.-W."/>
        </authorList>
    </citation>
    <scope>NUCLEOTIDE SEQUENCE [LARGE SCALE GENOMIC DNA]</scope>
    <source>
        <strain evidence="1 2">B1</strain>
    </source>
</reference>
<protein>
    <submittedName>
        <fullName evidence="1">Uncharacterized protein</fullName>
    </submittedName>
</protein>
<organism evidence="1 2">
    <name type="scientific">Maribacter cobaltidurans</name>
    <dbReference type="NCBI Taxonomy" id="1178778"/>
    <lineage>
        <taxon>Bacteria</taxon>
        <taxon>Pseudomonadati</taxon>
        <taxon>Bacteroidota</taxon>
        <taxon>Flavobacteriia</taxon>
        <taxon>Flavobacteriales</taxon>
        <taxon>Flavobacteriaceae</taxon>
        <taxon>Maribacter</taxon>
    </lineage>
</organism>
<dbReference type="EMBL" id="CP022957">
    <property type="protein sequence ID" value="ASV31006.1"/>
    <property type="molecule type" value="Genomic_DNA"/>
</dbReference>
<dbReference type="AlphaFoldDB" id="A0A223V6S6"/>
<accession>A0A223V6S6</accession>